<dbReference type="SMART" id="SM00895">
    <property type="entry name" value="FCD"/>
    <property type="match status" value="1"/>
</dbReference>
<dbReference type="Gene3D" id="1.10.10.10">
    <property type="entry name" value="Winged helix-like DNA-binding domain superfamily/Winged helix DNA-binding domain"/>
    <property type="match status" value="1"/>
</dbReference>
<keyword evidence="6" id="KW-1185">Reference proteome</keyword>
<comment type="caution">
    <text evidence="5">The sequence shown here is derived from an EMBL/GenBank/DDBJ whole genome shotgun (WGS) entry which is preliminary data.</text>
</comment>
<name>A0AA42CTV7_9GAMM</name>
<feature type="domain" description="HTH gntR-type" evidence="4">
    <location>
        <begin position="9"/>
        <end position="76"/>
    </location>
</feature>
<dbReference type="SUPFAM" id="SSF48008">
    <property type="entry name" value="GntR ligand-binding domain-like"/>
    <property type="match status" value="1"/>
</dbReference>
<accession>A0AA42CTV7</accession>
<proteinExistence type="predicted"/>
<dbReference type="Proteomes" id="UP001165678">
    <property type="component" value="Unassembled WGS sequence"/>
</dbReference>
<dbReference type="Pfam" id="PF00392">
    <property type="entry name" value="GntR"/>
    <property type="match status" value="1"/>
</dbReference>
<dbReference type="SUPFAM" id="SSF46785">
    <property type="entry name" value="Winged helix' DNA-binding domain"/>
    <property type="match status" value="1"/>
</dbReference>
<dbReference type="Gene3D" id="1.20.120.530">
    <property type="entry name" value="GntR ligand-binding domain-like"/>
    <property type="match status" value="1"/>
</dbReference>
<dbReference type="EMBL" id="JAPIVE010000001">
    <property type="protein sequence ID" value="MCX2523461.1"/>
    <property type="molecule type" value="Genomic_DNA"/>
</dbReference>
<keyword evidence="1" id="KW-0805">Transcription regulation</keyword>
<dbReference type="InterPro" id="IPR036390">
    <property type="entry name" value="WH_DNA-bd_sf"/>
</dbReference>
<dbReference type="RefSeq" id="WP_265895706.1">
    <property type="nucleotide sequence ID" value="NZ_JAPIVE010000001.1"/>
</dbReference>
<dbReference type="GO" id="GO:0003700">
    <property type="term" value="F:DNA-binding transcription factor activity"/>
    <property type="evidence" value="ECO:0007669"/>
    <property type="project" value="InterPro"/>
</dbReference>
<evidence type="ECO:0000256" key="2">
    <source>
        <dbReference type="ARBA" id="ARBA00023125"/>
    </source>
</evidence>
<gene>
    <name evidence="5" type="ORF">OQ287_04340</name>
</gene>
<evidence type="ECO:0000313" key="6">
    <source>
        <dbReference type="Proteomes" id="UP001165678"/>
    </source>
</evidence>
<organism evidence="5 6">
    <name type="scientific">Larsenimonas rhizosphaerae</name>
    <dbReference type="NCBI Taxonomy" id="2944682"/>
    <lineage>
        <taxon>Bacteria</taxon>
        <taxon>Pseudomonadati</taxon>
        <taxon>Pseudomonadota</taxon>
        <taxon>Gammaproteobacteria</taxon>
        <taxon>Oceanospirillales</taxon>
        <taxon>Halomonadaceae</taxon>
        <taxon>Larsenimonas</taxon>
    </lineage>
</organism>
<reference evidence="5" key="1">
    <citation type="submission" date="2022-11" db="EMBL/GenBank/DDBJ databases">
        <title>Larsenimonas rhizosphaerae sp. nov., isolated from a tidal mudflat.</title>
        <authorList>
            <person name="Lee S.D."/>
            <person name="Kim I.S."/>
        </authorList>
    </citation>
    <scope>NUCLEOTIDE SEQUENCE</scope>
    <source>
        <strain evidence="5">GH2-1</strain>
    </source>
</reference>
<evidence type="ECO:0000256" key="1">
    <source>
        <dbReference type="ARBA" id="ARBA00023015"/>
    </source>
</evidence>
<dbReference type="GO" id="GO:0003677">
    <property type="term" value="F:DNA binding"/>
    <property type="evidence" value="ECO:0007669"/>
    <property type="project" value="UniProtKB-KW"/>
</dbReference>
<evidence type="ECO:0000256" key="3">
    <source>
        <dbReference type="ARBA" id="ARBA00023163"/>
    </source>
</evidence>
<dbReference type="InterPro" id="IPR011711">
    <property type="entry name" value="GntR_C"/>
</dbReference>
<dbReference type="SMART" id="SM00345">
    <property type="entry name" value="HTH_GNTR"/>
    <property type="match status" value="1"/>
</dbReference>
<sequence length="234" mass="26649">MTPLITTQMTEVDRIAEHLRDAMARHRLTPGTVLREKELAMLYGCSRTVIQQVLIHLEELALVTRAAHRSAQVRTTTEEELDDVFTIWSTLDREALALLSGTLTPVNRQVLKDLLDTERRAHYQGHDMIRTQCSREFHEMLARRCPNRPLGDALMRVLVHVSALVVLFRTHGPASCYMEEDHQLLLEALIVDDADRVYQLGRDHIEGIRAQLSSRQPAPIDDVPAALRPLISRL</sequence>
<dbReference type="Pfam" id="PF07729">
    <property type="entry name" value="FCD"/>
    <property type="match status" value="1"/>
</dbReference>
<dbReference type="InterPro" id="IPR008920">
    <property type="entry name" value="TF_FadR/GntR_C"/>
</dbReference>
<keyword evidence="2" id="KW-0238">DNA-binding</keyword>
<dbReference type="PANTHER" id="PTHR43537">
    <property type="entry name" value="TRANSCRIPTIONAL REGULATOR, GNTR FAMILY"/>
    <property type="match status" value="1"/>
</dbReference>
<protein>
    <submittedName>
        <fullName evidence="5">GntR family transcriptional regulator</fullName>
    </submittedName>
</protein>
<dbReference type="InterPro" id="IPR000524">
    <property type="entry name" value="Tscrpt_reg_HTH_GntR"/>
</dbReference>
<dbReference type="InterPro" id="IPR036388">
    <property type="entry name" value="WH-like_DNA-bd_sf"/>
</dbReference>
<keyword evidence="3" id="KW-0804">Transcription</keyword>
<dbReference type="AlphaFoldDB" id="A0AA42CTV7"/>
<evidence type="ECO:0000259" key="4">
    <source>
        <dbReference type="PROSITE" id="PS50949"/>
    </source>
</evidence>
<dbReference type="PANTHER" id="PTHR43537:SF24">
    <property type="entry name" value="GLUCONATE OPERON TRANSCRIPTIONAL REPRESSOR"/>
    <property type="match status" value="1"/>
</dbReference>
<evidence type="ECO:0000313" key="5">
    <source>
        <dbReference type="EMBL" id="MCX2523461.1"/>
    </source>
</evidence>
<dbReference type="PROSITE" id="PS50949">
    <property type="entry name" value="HTH_GNTR"/>
    <property type="match status" value="1"/>
</dbReference>